<dbReference type="EMBL" id="UYYF01004630">
    <property type="protein sequence ID" value="VDN05977.1"/>
    <property type="molecule type" value="Genomic_DNA"/>
</dbReference>
<feature type="transmembrane region" description="Helical" evidence="1">
    <location>
        <begin position="24"/>
        <end position="43"/>
    </location>
</feature>
<keyword evidence="3" id="KW-1185">Reference proteome</keyword>
<reference evidence="2 3" key="2">
    <citation type="submission" date="2018-11" db="EMBL/GenBank/DDBJ databases">
        <authorList>
            <consortium name="Pathogen Informatics"/>
        </authorList>
    </citation>
    <scope>NUCLEOTIDE SEQUENCE [LARGE SCALE GENOMIC DNA]</scope>
</reference>
<evidence type="ECO:0000313" key="4">
    <source>
        <dbReference type="WBParaSite" id="TCLT_0000843101-mRNA-1"/>
    </source>
</evidence>
<protein>
    <submittedName>
        <fullName evidence="4">Neur_chan_memb domain-containing protein</fullName>
    </submittedName>
</protein>
<dbReference type="WBParaSite" id="TCLT_0000843101-mRNA-1">
    <property type="protein sequence ID" value="TCLT_0000843101-mRNA-1"/>
    <property type="gene ID" value="TCLT_0000843101"/>
</dbReference>
<evidence type="ECO:0000313" key="2">
    <source>
        <dbReference type="EMBL" id="VDN05977.1"/>
    </source>
</evidence>
<keyword evidence="1" id="KW-0472">Membrane</keyword>
<proteinExistence type="predicted"/>
<dbReference type="OrthoDB" id="10577866at2759"/>
<name>A0A0N5D5Y5_THECL</name>
<keyword evidence="1" id="KW-1133">Transmembrane helix</keyword>
<organism evidence="4">
    <name type="scientific">Thelazia callipaeda</name>
    <name type="common">Oriental eyeworm</name>
    <name type="synonym">Parasitic nematode</name>
    <dbReference type="NCBI Taxonomy" id="103827"/>
    <lineage>
        <taxon>Eukaryota</taxon>
        <taxon>Metazoa</taxon>
        <taxon>Ecdysozoa</taxon>
        <taxon>Nematoda</taxon>
        <taxon>Chromadorea</taxon>
        <taxon>Rhabditida</taxon>
        <taxon>Spirurina</taxon>
        <taxon>Spiruromorpha</taxon>
        <taxon>Thelazioidea</taxon>
        <taxon>Thelaziidae</taxon>
        <taxon>Thelazia</taxon>
    </lineage>
</organism>
<sequence length="92" mass="10658">MLWIDVKTEADSTWEYLVYKFEQYVIMLTCVMAYISMVILKYYRTPSENSAIGVKESEFDHTIVKDFIGTNLSTTEHTCAMAESKTKIAPRM</sequence>
<evidence type="ECO:0000313" key="3">
    <source>
        <dbReference type="Proteomes" id="UP000276776"/>
    </source>
</evidence>
<accession>A0A0N5D5Y5</accession>
<reference evidence="4" key="1">
    <citation type="submission" date="2017-02" db="UniProtKB">
        <authorList>
            <consortium name="WormBaseParasite"/>
        </authorList>
    </citation>
    <scope>IDENTIFICATION</scope>
</reference>
<evidence type="ECO:0000256" key="1">
    <source>
        <dbReference type="SAM" id="Phobius"/>
    </source>
</evidence>
<gene>
    <name evidence="2" type="ORF">TCLT_LOCUS8420</name>
</gene>
<dbReference type="AlphaFoldDB" id="A0A0N5D5Y5"/>
<keyword evidence="1" id="KW-0812">Transmembrane</keyword>
<dbReference type="Proteomes" id="UP000276776">
    <property type="component" value="Unassembled WGS sequence"/>
</dbReference>